<dbReference type="SUPFAM" id="SSF50475">
    <property type="entry name" value="FMN-binding split barrel"/>
    <property type="match status" value="1"/>
</dbReference>
<name>A0A2M7T655_9ACTN</name>
<dbReference type="FunFam" id="3.40.1670.10:FF:000003">
    <property type="entry name" value="Phenolic acid decarboxylase"/>
    <property type="match status" value="1"/>
</dbReference>
<evidence type="ECO:0000256" key="3">
    <source>
        <dbReference type="ARBA" id="ARBA00079372"/>
    </source>
</evidence>
<gene>
    <name evidence="7" type="ORF">COY37_09285</name>
</gene>
<dbReference type="Gene3D" id="1.20.5.570">
    <property type="entry name" value="Single helix bin"/>
    <property type="match status" value="1"/>
</dbReference>
<dbReference type="SUPFAM" id="SSF143968">
    <property type="entry name" value="UbiD C-terminal domain-like"/>
    <property type="match status" value="1"/>
</dbReference>
<dbReference type="GO" id="GO:0006744">
    <property type="term" value="P:ubiquinone biosynthetic process"/>
    <property type="evidence" value="ECO:0007669"/>
    <property type="project" value="TreeGrafter"/>
</dbReference>
<evidence type="ECO:0000313" key="7">
    <source>
        <dbReference type="EMBL" id="PIZ36056.1"/>
    </source>
</evidence>
<feature type="domain" description="3-octaprenyl-4-hydroxybenzoate carboxy-lyase-like N-terminal" evidence="5">
    <location>
        <begin position="10"/>
        <end position="81"/>
    </location>
</feature>
<reference evidence="8" key="1">
    <citation type="submission" date="2017-09" db="EMBL/GenBank/DDBJ databases">
        <title>Depth-based differentiation of microbial function through sediment-hosted aquifers and enrichment of novel symbionts in the deep terrestrial subsurface.</title>
        <authorList>
            <person name="Probst A.J."/>
            <person name="Ladd B."/>
            <person name="Jarett J.K."/>
            <person name="Geller-Mcgrath D.E."/>
            <person name="Sieber C.M.K."/>
            <person name="Emerson J.B."/>
            <person name="Anantharaman K."/>
            <person name="Thomas B.C."/>
            <person name="Malmstrom R."/>
            <person name="Stieglmeier M."/>
            <person name="Klingl A."/>
            <person name="Woyke T."/>
            <person name="Ryan C.M."/>
            <person name="Banfield J.F."/>
        </authorList>
    </citation>
    <scope>NUCLEOTIDE SEQUENCE [LARGE SCALE GENOMIC DNA]</scope>
</reference>
<dbReference type="InterPro" id="IPR048304">
    <property type="entry name" value="UbiD_Rift_dom"/>
</dbReference>
<proteinExistence type="inferred from homology"/>
<dbReference type="InterPro" id="IPR022390">
    <property type="entry name" value="HBDC"/>
</dbReference>
<dbReference type="GO" id="GO:0008694">
    <property type="term" value="F:4-hydroxy-3-polyprenylbenzoate decarboxylase activity"/>
    <property type="evidence" value="ECO:0007669"/>
    <property type="project" value="TreeGrafter"/>
</dbReference>
<dbReference type="EMBL" id="PFNG01000215">
    <property type="protein sequence ID" value="PIZ36056.1"/>
    <property type="molecule type" value="Genomic_DNA"/>
</dbReference>
<dbReference type="Gene3D" id="3.40.1670.10">
    <property type="entry name" value="UbiD C-terminal domain-like"/>
    <property type="match status" value="1"/>
</dbReference>
<dbReference type="RefSeq" id="WP_286678966.1">
    <property type="nucleotide sequence ID" value="NZ_MNXI01000118.1"/>
</dbReference>
<comment type="similarity">
    <text evidence="1">Belongs to the UbiD family.</text>
</comment>
<dbReference type="PANTHER" id="PTHR30108">
    <property type="entry name" value="3-OCTAPRENYL-4-HYDROXYBENZOATE CARBOXY-LYASE-RELATED"/>
    <property type="match status" value="1"/>
</dbReference>
<comment type="caution">
    <text evidence="7">The sequence shown here is derived from an EMBL/GenBank/DDBJ whole genome shotgun (WGS) entry which is preliminary data.</text>
</comment>
<dbReference type="NCBIfam" id="TIGR03701">
    <property type="entry name" value="mena_SCO4490"/>
    <property type="match status" value="1"/>
</dbReference>
<evidence type="ECO:0000256" key="2">
    <source>
        <dbReference type="ARBA" id="ARBA00072018"/>
    </source>
</evidence>
<evidence type="ECO:0000259" key="4">
    <source>
        <dbReference type="Pfam" id="PF01977"/>
    </source>
</evidence>
<dbReference type="NCBIfam" id="TIGR00148">
    <property type="entry name" value="UbiD family decarboxylase"/>
    <property type="match status" value="1"/>
</dbReference>
<evidence type="ECO:0000259" key="5">
    <source>
        <dbReference type="Pfam" id="PF20695"/>
    </source>
</evidence>
<dbReference type="AlphaFoldDB" id="A0A2M7T655"/>
<dbReference type="InterPro" id="IPR049383">
    <property type="entry name" value="UbiD-like_N"/>
</dbReference>
<dbReference type="Pfam" id="PF20696">
    <property type="entry name" value="UbiD_C"/>
    <property type="match status" value="1"/>
</dbReference>
<sequence length="481" mass="54128">MAFDDLRDFIKFLESKGELKRVKAEVDPVLEVTEITDRVSKSYGPALLFENPKGSKMPILMNAFGSYERMSWALGANNLDEIPQNLAGLLPDGEPSTFWQKLGTLMKLKNIADYKPREVKNAPCQEVVLADDFSLEDIPVLKCWPQDGGKFITLPLVITKDPESGRQNLGMYRMQVYDAKTTGMHWHAHHDGAHNYRKHQEKSRPIEVAVALGGDPATIYSATAPLPPNVEELFFAGMIRKQAVDVVKAKTVDLMVPANAEIILEGYVDPEETRREGPFGDHTGYYSLADYYPVFHIKCITMRKNPIYPATIVGKPPMEDCYMGKATERIFLPVLKTALPEIEDLNLPLEGVFHNCAIVSIKKSYPAHAYKVMSALWGLGQMMFTKMIIVVDHTVDAQNMSEVLWKVFNNVDPARDIMVVKGPLDALDHSSNTPKYGSKMGIDATKKWPEEGHTREWPDDIEMDEETKRLVDSKWKELGLG</sequence>
<dbReference type="GO" id="GO:0005829">
    <property type="term" value="C:cytosol"/>
    <property type="evidence" value="ECO:0007669"/>
    <property type="project" value="TreeGrafter"/>
</dbReference>
<dbReference type="PANTHER" id="PTHR30108:SF17">
    <property type="entry name" value="FERULIC ACID DECARBOXYLASE 1"/>
    <property type="match status" value="1"/>
</dbReference>
<organism evidence="7 8">
    <name type="scientific">Candidatus Aquicultor secundus</name>
    <dbReference type="NCBI Taxonomy" id="1973895"/>
    <lineage>
        <taxon>Bacteria</taxon>
        <taxon>Bacillati</taxon>
        <taxon>Actinomycetota</taxon>
        <taxon>Candidatus Aquicultoria</taxon>
        <taxon>Candidatus Aquicultorales</taxon>
        <taxon>Candidatus Aquicultoraceae</taxon>
        <taxon>Candidatus Aquicultor</taxon>
    </lineage>
</organism>
<dbReference type="InterPro" id="IPR049381">
    <property type="entry name" value="UbiD-like_C"/>
</dbReference>
<protein>
    <recommendedName>
        <fullName evidence="2">Phenolic acid decarboxylase</fullName>
    </recommendedName>
    <alternativeName>
        <fullName evidence="3">Phenolic acid decarboxylase subunit C</fullName>
    </alternativeName>
</protein>
<feature type="domain" description="3-octaprenyl-4-hydroxybenzoate carboxy-lyase-like C-terminal" evidence="6">
    <location>
        <begin position="321"/>
        <end position="444"/>
    </location>
</feature>
<dbReference type="InterPro" id="IPR002830">
    <property type="entry name" value="UbiD"/>
</dbReference>
<evidence type="ECO:0000259" key="6">
    <source>
        <dbReference type="Pfam" id="PF20696"/>
    </source>
</evidence>
<dbReference type="Pfam" id="PF20695">
    <property type="entry name" value="UbiD_N"/>
    <property type="match status" value="1"/>
</dbReference>
<feature type="domain" description="3-octaprenyl-4-hydroxybenzoate carboxy-lyase-like Rift-related" evidence="4">
    <location>
        <begin position="118"/>
        <end position="316"/>
    </location>
</feature>
<dbReference type="Pfam" id="PF01977">
    <property type="entry name" value="UbiD"/>
    <property type="match status" value="1"/>
</dbReference>
<evidence type="ECO:0000256" key="1">
    <source>
        <dbReference type="ARBA" id="ARBA00010021"/>
    </source>
</evidence>
<evidence type="ECO:0000313" key="8">
    <source>
        <dbReference type="Proteomes" id="UP000230956"/>
    </source>
</evidence>
<accession>A0A2M7T655</accession>
<dbReference type="Proteomes" id="UP000230956">
    <property type="component" value="Unassembled WGS sequence"/>
</dbReference>